<sequence length="278" mass="29958">MKHKNRLSKRICRSLPATVWIVTGSSRGIGRVVAEMLLHNGASVVLHGRNPERLEQTRRELSQRYDETRLAALAGDIGNPDTAVELTVLAASRFGRLDGLVANAGISMRGRFLELAPEVMDTVVRTNLLGTAYTLQAALTLLQEYRGRAVVISSLAGLRGFPNVSIYSAARMALSGLVEAVRAELQPESPRPVLISLGFTENDPDKHILDAGGTAVRHQRSADATQQEAAVAILTAAFGRKGHYVTTAKGRLFAAANRWLPGLVGRLLQRSSGRIHGG</sequence>
<evidence type="ECO:0000313" key="5">
    <source>
        <dbReference type="EMBL" id="AFG37799.1"/>
    </source>
</evidence>
<dbReference type="EMBL" id="CP003282">
    <property type="protein sequence ID" value="AFG37799.1"/>
    <property type="molecule type" value="Genomic_DNA"/>
</dbReference>
<name>H9UJV6_SPIAZ</name>
<dbReference type="STRING" id="889378.Spiaf_1742"/>
<dbReference type="HOGENOM" id="CLU_010194_2_1_12"/>
<dbReference type="SUPFAM" id="SSF51735">
    <property type="entry name" value="NAD(P)-binding Rossmann-fold domains"/>
    <property type="match status" value="1"/>
</dbReference>
<evidence type="ECO:0000256" key="3">
    <source>
        <dbReference type="RuleBase" id="RU000363"/>
    </source>
</evidence>
<keyword evidence="6" id="KW-1185">Reference proteome</keyword>
<dbReference type="eggNOG" id="COG0300">
    <property type="taxonomic scope" value="Bacteria"/>
</dbReference>
<dbReference type="Pfam" id="PF00106">
    <property type="entry name" value="adh_short"/>
    <property type="match status" value="1"/>
</dbReference>
<dbReference type="KEGG" id="sfc:Spiaf_1742"/>
<dbReference type="OrthoDB" id="9792003at2"/>
<dbReference type="PATRIC" id="fig|889378.3.peg.1729"/>
<evidence type="ECO:0000256" key="2">
    <source>
        <dbReference type="ARBA" id="ARBA00023002"/>
    </source>
</evidence>
<dbReference type="AlphaFoldDB" id="H9UJV6"/>
<organism evidence="5 6">
    <name type="scientific">Spirochaeta africana (strain ATCC 700263 / DSM 8902 / Z-7692)</name>
    <dbReference type="NCBI Taxonomy" id="889378"/>
    <lineage>
        <taxon>Bacteria</taxon>
        <taxon>Pseudomonadati</taxon>
        <taxon>Spirochaetota</taxon>
        <taxon>Spirochaetia</taxon>
        <taxon>Spirochaetales</taxon>
        <taxon>Spirochaetaceae</taxon>
        <taxon>Spirochaeta</taxon>
    </lineage>
</organism>
<evidence type="ECO:0000256" key="1">
    <source>
        <dbReference type="ARBA" id="ARBA00006484"/>
    </source>
</evidence>
<accession>H9UJV6</accession>
<dbReference type="PRINTS" id="PR00081">
    <property type="entry name" value="GDHRDH"/>
</dbReference>
<dbReference type="Gene3D" id="3.40.50.720">
    <property type="entry name" value="NAD(P)-binding Rossmann-like Domain"/>
    <property type="match status" value="1"/>
</dbReference>
<proteinExistence type="inferred from homology"/>
<feature type="domain" description="Ketoreductase" evidence="4">
    <location>
        <begin position="18"/>
        <end position="202"/>
    </location>
</feature>
<dbReference type="SMART" id="SM00822">
    <property type="entry name" value="PKS_KR"/>
    <property type="match status" value="1"/>
</dbReference>
<dbReference type="PANTHER" id="PTHR44196">
    <property type="entry name" value="DEHYDROGENASE/REDUCTASE SDR FAMILY MEMBER 7B"/>
    <property type="match status" value="1"/>
</dbReference>
<dbReference type="PRINTS" id="PR00080">
    <property type="entry name" value="SDRFAMILY"/>
</dbReference>
<dbReference type="RefSeq" id="WP_014455782.1">
    <property type="nucleotide sequence ID" value="NC_017098.1"/>
</dbReference>
<reference evidence="6" key="1">
    <citation type="journal article" date="2013" name="Stand. Genomic Sci.">
        <title>Complete genome sequence of the halophilic bacterium Spirochaeta africana type strain (Z-7692(T)) from the alkaline Lake Magadi in the East African Rift.</title>
        <authorList>
            <person name="Liolos K."/>
            <person name="Abt B."/>
            <person name="Scheuner C."/>
            <person name="Teshima H."/>
            <person name="Held B."/>
            <person name="Lapidus A."/>
            <person name="Nolan M."/>
            <person name="Lucas S."/>
            <person name="Deshpande S."/>
            <person name="Cheng J.F."/>
            <person name="Tapia R."/>
            <person name="Goodwin L.A."/>
            <person name="Pitluck S."/>
            <person name="Pagani I."/>
            <person name="Ivanova N."/>
            <person name="Mavromatis K."/>
            <person name="Mikhailova N."/>
            <person name="Huntemann M."/>
            <person name="Pati A."/>
            <person name="Chen A."/>
            <person name="Palaniappan K."/>
            <person name="Land M."/>
            <person name="Rohde M."/>
            <person name="Tindall B.J."/>
            <person name="Detter J.C."/>
            <person name="Goker M."/>
            <person name="Bristow J."/>
            <person name="Eisen J.A."/>
            <person name="Markowitz V."/>
            <person name="Hugenholtz P."/>
            <person name="Woyke T."/>
            <person name="Klenk H.P."/>
            <person name="Kyrpides N.C."/>
        </authorList>
    </citation>
    <scope>NUCLEOTIDE SEQUENCE</scope>
    <source>
        <strain evidence="6">ATCC 700263 / DSM 8902 / Z-7692</strain>
    </source>
</reference>
<gene>
    <name evidence="5" type="ordered locus">Spiaf_1742</name>
</gene>
<keyword evidence="2" id="KW-0560">Oxidoreductase</keyword>
<dbReference type="InterPro" id="IPR057326">
    <property type="entry name" value="KR_dom"/>
</dbReference>
<evidence type="ECO:0000313" key="6">
    <source>
        <dbReference type="Proteomes" id="UP000007383"/>
    </source>
</evidence>
<dbReference type="CDD" id="cd05233">
    <property type="entry name" value="SDR_c"/>
    <property type="match status" value="1"/>
</dbReference>
<comment type="similarity">
    <text evidence="1 3">Belongs to the short-chain dehydrogenases/reductases (SDR) family.</text>
</comment>
<protein>
    <submittedName>
        <fullName evidence="5">Short-chain alcohol dehydrogenase</fullName>
    </submittedName>
</protein>
<dbReference type="PANTHER" id="PTHR44196:SF1">
    <property type="entry name" value="DEHYDROGENASE_REDUCTASE SDR FAMILY MEMBER 7B"/>
    <property type="match status" value="1"/>
</dbReference>
<dbReference type="InterPro" id="IPR036291">
    <property type="entry name" value="NAD(P)-bd_dom_sf"/>
</dbReference>
<dbReference type="Proteomes" id="UP000007383">
    <property type="component" value="Chromosome"/>
</dbReference>
<dbReference type="InterPro" id="IPR002347">
    <property type="entry name" value="SDR_fam"/>
</dbReference>
<dbReference type="GO" id="GO:0016020">
    <property type="term" value="C:membrane"/>
    <property type="evidence" value="ECO:0007669"/>
    <property type="project" value="TreeGrafter"/>
</dbReference>
<evidence type="ECO:0000259" key="4">
    <source>
        <dbReference type="SMART" id="SM00822"/>
    </source>
</evidence>
<dbReference type="GO" id="GO:0016491">
    <property type="term" value="F:oxidoreductase activity"/>
    <property type="evidence" value="ECO:0007669"/>
    <property type="project" value="UniProtKB-KW"/>
</dbReference>